<protein>
    <submittedName>
        <fullName evidence="2">Hydantoinase B/oxoprolinase family protein</fullName>
    </submittedName>
</protein>
<dbReference type="AlphaFoldDB" id="A0A963Z731"/>
<dbReference type="EMBL" id="JAESVA010000015">
    <property type="protein sequence ID" value="MCB8883704.1"/>
    <property type="molecule type" value="Genomic_DNA"/>
</dbReference>
<dbReference type="PANTHER" id="PTHR11365">
    <property type="entry name" value="5-OXOPROLINASE RELATED"/>
    <property type="match status" value="1"/>
</dbReference>
<dbReference type="RefSeq" id="WP_227310387.1">
    <property type="nucleotide sequence ID" value="NZ_JAESVA010000015.1"/>
</dbReference>
<evidence type="ECO:0000313" key="2">
    <source>
        <dbReference type="EMBL" id="MCB8883704.1"/>
    </source>
</evidence>
<dbReference type="GO" id="GO:0017168">
    <property type="term" value="F:5-oxoprolinase (ATP-hydrolyzing) activity"/>
    <property type="evidence" value="ECO:0007669"/>
    <property type="project" value="TreeGrafter"/>
</dbReference>
<evidence type="ECO:0000259" key="1">
    <source>
        <dbReference type="Pfam" id="PF02538"/>
    </source>
</evidence>
<dbReference type="InterPro" id="IPR045079">
    <property type="entry name" value="Oxoprolinase-like"/>
</dbReference>
<dbReference type="InterPro" id="IPR003692">
    <property type="entry name" value="Hydantoinase_B"/>
</dbReference>
<gene>
    <name evidence="2" type="ORF">ACELLULO517_25870</name>
</gene>
<dbReference type="GO" id="GO:0005829">
    <property type="term" value="C:cytosol"/>
    <property type="evidence" value="ECO:0007669"/>
    <property type="project" value="TreeGrafter"/>
</dbReference>
<dbReference type="Pfam" id="PF02538">
    <property type="entry name" value="Hydantoinase_B"/>
    <property type="match status" value="1"/>
</dbReference>
<evidence type="ECO:0000313" key="3">
    <source>
        <dbReference type="Proteomes" id="UP000721844"/>
    </source>
</evidence>
<organism evidence="2 3">
    <name type="scientific">Acidisoma cellulosilyticum</name>
    <dbReference type="NCBI Taxonomy" id="2802395"/>
    <lineage>
        <taxon>Bacteria</taxon>
        <taxon>Pseudomonadati</taxon>
        <taxon>Pseudomonadota</taxon>
        <taxon>Alphaproteobacteria</taxon>
        <taxon>Acetobacterales</taxon>
        <taxon>Acidocellaceae</taxon>
        <taxon>Acidisoma</taxon>
    </lineage>
</organism>
<reference evidence="2 3" key="1">
    <citation type="journal article" date="2021" name="Microorganisms">
        <title>Acidisoma silvae sp. nov. and Acidisomacellulosilytica sp. nov., Two Acidophilic Bacteria Isolated from Decaying Wood, Hydrolyzing Cellulose and Producing Poly-3-hydroxybutyrate.</title>
        <authorList>
            <person name="Mieszkin S."/>
            <person name="Pouder E."/>
            <person name="Uroz S."/>
            <person name="Simon-Colin C."/>
            <person name="Alain K."/>
        </authorList>
    </citation>
    <scope>NUCLEOTIDE SEQUENCE [LARGE SCALE GENOMIC DNA]</scope>
    <source>
        <strain evidence="2 3">HW T5.17</strain>
    </source>
</reference>
<dbReference type="GO" id="GO:0006749">
    <property type="term" value="P:glutathione metabolic process"/>
    <property type="evidence" value="ECO:0007669"/>
    <property type="project" value="TreeGrafter"/>
</dbReference>
<accession>A0A963Z731</accession>
<name>A0A963Z731_9PROT</name>
<feature type="domain" description="Hydantoinase B/oxoprolinase" evidence="1">
    <location>
        <begin position="3"/>
        <end position="523"/>
    </location>
</feature>
<dbReference type="PANTHER" id="PTHR11365:SF23">
    <property type="entry name" value="HYPOTHETICAL 5-OXOPROLINASE (EUROFUNG)-RELATED"/>
    <property type="match status" value="1"/>
</dbReference>
<keyword evidence="3" id="KW-1185">Reference proteome</keyword>
<comment type="caution">
    <text evidence="2">The sequence shown here is derived from an EMBL/GenBank/DDBJ whole genome shotgun (WGS) entry which is preliminary data.</text>
</comment>
<dbReference type="Proteomes" id="UP000721844">
    <property type="component" value="Unassembled WGS sequence"/>
</dbReference>
<sequence length="555" mass="58916">MIDPVTVAVVGSVLKALIGETGDALRRSSHSPIIRDMLDYSCALFNAQGEAVAEDANIPALLGSMTYSMPHLLAENPTETVFPGDVFIGNDPYRGCTHTLDIHIFAPVFAEGRVVAWIGNLAHHNDIGGTNPGTEGFANRSIYEEGLRFPWVKLVEQGRENTALVRYFENNTRDPIASLGDLRAQIAAARLGVRRMADVVGKFGVVTLEAAMAERLAQSERRIRRVLAETPDGAGFAEGFLDNDGIGSEPVRIAVSVAVAADELVVDFTGTDPQMAGGMNCSRTATLAGVIFAVKAAFDPDADQTAGSLRALRVILPERTAVNPVYPAAVSLRHLAAQRVTDTIVRAMTGFKPDLAVAGGFVGFSSLAAECRHPRTGLPVIMADDLGGGMGGNRLHDGLSAVDPYLGNVGILPMEVCERQYPIRILTTALEPDSGGCGAHRGGLAIRRVYQFLDRCDVVFYTEQTRAEFAAWGASGGKAGAPARLVLERADGTRLPITKNRLMVEAGDRLVTVTGGGGGWGDPAQRPAARLAQDLREGKISREAATACYNLAAIS</sequence>
<proteinExistence type="predicted"/>